<dbReference type="Proteomes" id="UP001440984">
    <property type="component" value="Unassembled WGS sequence"/>
</dbReference>
<gene>
    <name evidence="3" type="ORF">ABJI51_38955</name>
</gene>
<feature type="compositionally biased region" description="Low complexity" evidence="1">
    <location>
        <begin position="24"/>
        <end position="44"/>
    </location>
</feature>
<keyword evidence="2" id="KW-0732">Signal</keyword>
<sequence>MGNRGGILAAAGVLALLTACSPAEPVASPATTPVPSTTKPVPTSDAPALGPGPGSPPQTTPQPPPPHSPGEITSACPFLGVTDISAAMGASLNSHAVEAEPNREFTPPVYRCDYVARAGGGQVHELYVAAVVGGGRLEAILKDWTQDCEGPAVPLAGATGTARTCALTGTKKGDVMVLVAKKVHGQTRLAELDLRPNRNEVYVRLAQLLLDRL</sequence>
<evidence type="ECO:0000256" key="1">
    <source>
        <dbReference type="SAM" id="MobiDB-lite"/>
    </source>
</evidence>
<evidence type="ECO:0000256" key="2">
    <source>
        <dbReference type="SAM" id="SignalP"/>
    </source>
</evidence>
<feature type="compositionally biased region" description="Pro residues" evidence="1">
    <location>
        <begin position="53"/>
        <end position="68"/>
    </location>
</feature>
<feature type="region of interest" description="Disordered" evidence="1">
    <location>
        <begin position="24"/>
        <end position="74"/>
    </location>
</feature>
<reference evidence="3 4" key="1">
    <citation type="submission" date="2024-05" db="EMBL/GenBank/DDBJ databases">
        <authorList>
            <person name="Zhao H."/>
            <person name="Xu Y."/>
            <person name="Lin S."/>
            <person name="Spain J.C."/>
            <person name="Zhou N.-Y."/>
        </authorList>
    </citation>
    <scope>NUCLEOTIDE SEQUENCE [LARGE SCALE GENOMIC DNA]</scope>
    <source>
        <strain evidence="3 4">NEAU-NG30</strain>
    </source>
</reference>
<evidence type="ECO:0008006" key="5">
    <source>
        <dbReference type="Google" id="ProtNLM"/>
    </source>
</evidence>
<proteinExistence type="predicted"/>
<dbReference type="RefSeq" id="WP_348956176.1">
    <property type="nucleotide sequence ID" value="NZ_JBDZYD010000018.1"/>
</dbReference>
<organism evidence="3 4">
    <name type="scientific">Amycolatopsis melonis</name>
    <dbReference type="NCBI Taxonomy" id="3156488"/>
    <lineage>
        <taxon>Bacteria</taxon>
        <taxon>Bacillati</taxon>
        <taxon>Actinomycetota</taxon>
        <taxon>Actinomycetes</taxon>
        <taxon>Pseudonocardiales</taxon>
        <taxon>Pseudonocardiaceae</taxon>
        <taxon>Amycolatopsis</taxon>
    </lineage>
</organism>
<name>A0ABV0LS27_9PSEU</name>
<dbReference type="EMBL" id="JBDZYD010000018">
    <property type="protein sequence ID" value="MEQ0565091.1"/>
    <property type="molecule type" value="Genomic_DNA"/>
</dbReference>
<dbReference type="PROSITE" id="PS51257">
    <property type="entry name" value="PROKAR_LIPOPROTEIN"/>
    <property type="match status" value="1"/>
</dbReference>
<feature type="signal peptide" evidence="2">
    <location>
        <begin position="1"/>
        <end position="23"/>
    </location>
</feature>
<evidence type="ECO:0000313" key="4">
    <source>
        <dbReference type="Proteomes" id="UP001440984"/>
    </source>
</evidence>
<protein>
    <recommendedName>
        <fullName evidence="5">DUF3558 domain-containing protein</fullName>
    </recommendedName>
</protein>
<feature type="chain" id="PRO_5045138449" description="DUF3558 domain-containing protein" evidence="2">
    <location>
        <begin position="24"/>
        <end position="213"/>
    </location>
</feature>
<comment type="caution">
    <text evidence="3">The sequence shown here is derived from an EMBL/GenBank/DDBJ whole genome shotgun (WGS) entry which is preliminary data.</text>
</comment>
<keyword evidence="4" id="KW-1185">Reference proteome</keyword>
<evidence type="ECO:0000313" key="3">
    <source>
        <dbReference type="EMBL" id="MEQ0565091.1"/>
    </source>
</evidence>
<accession>A0ABV0LS27</accession>